<keyword evidence="3" id="KW-0067">ATP-binding</keyword>
<dbReference type="Gene3D" id="1.10.8.60">
    <property type="match status" value="1"/>
</dbReference>
<evidence type="ECO:0000259" key="4">
    <source>
        <dbReference type="SMART" id="SM00382"/>
    </source>
</evidence>
<dbReference type="EMBL" id="FRCZ01000005">
    <property type="protein sequence ID" value="SHN23825.1"/>
    <property type="molecule type" value="Genomic_DNA"/>
</dbReference>
<gene>
    <name evidence="5" type="ORF">SAMN05216179_2715</name>
</gene>
<dbReference type="InterPro" id="IPR003593">
    <property type="entry name" value="AAA+_ATPase"/>
</dbReference>
<dbReference type="InterPro" id="IPR050773">
    <property type="entry name" value="CbxX/CfxQ_RuBisCO_ESX"/>
</dbReference>
<dbReference type="SUPFAM" id="SSF52540">
    <property type="entry name" value="P-loop containing nucleoside triphosphate hydrolases"/>
    <property type="match status" value="1"/>
</dbReference>
<dbReference type="GO" id="GO:0016887">
    <property type="term" value="F:ATP hydrolysis activity"/>
    <property type="evidence" value="ECO:0007669"/>
    <property type="project" value="InterPro"/>
</dbReference>
<sequence length="367" mass="41965">MMISEHYKQQLIKEAKQIDVSLGKASEFEKLVQEITDGQMDKAILELIKNLGILTKKQSLPGMEKKQEKIIEILYKYLGSSKVDGLFQELKESSNVSLDELLNQLDELVGLENVKQQVRDLIVYNQIQQLRVENGLKKSDKTLHMAFLGNPGTAKTTVARIVGRMYKAIGLLSKGHFIEASRTDLIAEYQGQTAIKVKRLINRAKGGVLFIDEAYSITENDQSDSYGRESLTELTKALEDYRDDLVVIVAGYTSLMDQFFESNPGLNSRFNTFISFNDYSLDELVRIFHYICNRNDYVAEDKATEAVRDLLQKKLNEKEEYFSNGRLVRNLFDTITLNQSKRLSKLKEHIPKESLMLITNEDVPQND</sequence>
<dbReference type="Proteomes" id="UP000184184">
    <property type="component" value="Unassembled WGS sequence"/>
</dbReference>
<dbReference type="FunFam" id="3.40.50.300:FF:000216">
    <property type="entry name" value="Type VII secretion ATPase EccA"/>
    <property type="match status" value="1"/>
</dbReference>
<dbReference type="Pfam" id="PF17866">
    <property type="entry name" value="AAA_lid_6"/>
    <property type="match status" value="1"/>
</dbReference>
<protein>
    <submittedName>
        <fullName evidence="5">ATPase family associated with various cellular activities (AAA)</fullName>
    </submittedName>
</protein>
<dbReference type="InterPro" id="IPR003959">
    <property type="entry name" value="ATPase_AAA_core"/>
</dbReference>
<feature type="domain" description="AAA+ ATPase" evidence="4">
    <location>
        <begin position="141"/>
        <end position="280"/>
    </location>
</feature>
<dbReference type="PRINTS" id="PR00819">
    <property type="entry name" value="CBXCFQXSUPER"/>
</dbReference>
<proteinExistence type="inferred from homology"/>
<comment type="similarity">
    <text evidence="1">Belongs to the CbxX/CfxQ family.</text>
</comment>
<keyword evidence="6" id="KW-1185">Reference proteome</keyword>
<dbReference type="PANTHER" id="PTHR43392">
    <property type="entry name" value="AAA-TYPE ATPASE FAMILY PROTEIN / ANKYRIN REPEAT FAMILY PROTEIN"/>
    <property type="match status" value="1"/>
</dbReference>
<name>A0A1M7Q126_9BACI</name>
<accession>A0A1M7Q126</accession>
<reference evidence="5 6" key="1">
    <citation type="submission" date="2016-11" db="EMBL/GenBank/DDBJ databases">
        <authorList>
            <person name="Jaros S."/>
            <person name="Januszkiewicz K."/>
            <person name="Wedrychowicz H."/>
        </authorList>
    </citation>
    <scope>NUCLEOTIDE SEQUENCE [LARGE SCALE GENOMIC DNA]</scope>
    <source>
        <strain evidence="5 6">CGMCC 1.10681</strain>
    </source>
</reference>
<dbReference type="PANTHER" id="PTHR43392:SF2">
    <property type="entry name" value="AAA-TYPE ATPASE FAMILY PROTEIN _ ANKYRIN REPEAT FAMILY PROTEIN"/>
    <property type="match status" value="1"/>
</dbReference>
<evidence type="ECO:0000256" key="3">
    <source>
        <dbReference type="ARBA" id="ARBA00022840"/>
    </source>
</evidence>
<dbReference type="AlphaFoldDB" id="A0A1M7Q126"/>
<dbReference type="CDD" id="cd00009">
    <property type="entry name" value="AAA"/>
    <property type="match status" value="1"/>
</dbReference>
<dbReference type="Pfam" id="PF00004">
    <property type="entry name" value="AAA"/>
    <property type="match status" value="1"/>
</dbReference>
<dbReference type="STRING" id="1027249.SAMN05216179_2715"/>
<keyword evidence="2" id="KW-0547">Nucleotide-binding</keyword>
<dbReference type="InterPro" id="IPR000641">
    <property type="entry name" value="CbxX/CfxQ"/>
</dbReference>
<dbReference type="InterPro" id="IPR027417">
    <property type="entry name" value="P-loop_NTPase"/>
</dbReference>
<evidence type="ECO:0000313" key="6">
    <source>
        <dbReference type="Proteomes" id="UP000184184"/>
    </source>
</evidence>
<evidence type="ECO:0000256" key="1">
    <source>
        <dbReference type="ARBA" id="ARBA00010378"/>
    </source>
</evidence>
<dbReference type="GO" id="GO:0005524">
    <property type="term" value="F:ATP binding"/>
    <property type="evidence" value="ECO:0007669"/>
    <property type="project" value="UniProtKB-KW"/>
</dbReference>
<dbReference type="InterPro" id="IPR041627">
    <property type="entry name" value="AAA_lid_6"/>
</dbReference>
<dbReference type="Gene3D" id="3.40.50.300">
    <property type="entry name" value="P-loop containing nucleotide triphosphate hydrolases"/>
    <property type="match status" value="1"/>
</dbReference>
<organism evidence="5 6">
    <name type="scientific">Gracilibacillus kekensis</name>
    <dbReference type="NCBI Taxonomy" id="1027249"/>
    <lineage>
        <taxon>Bacteria</taxon>
        <taxon>Bacillati</taxon>
        <taxon>Bacillota</taxon>
        <taxon>Bacilli</taxon>
        <taxon>Bacillales</taxon>
        <taxon>Bacillaceae</taxon>
        <taxon>Gracilibacillus</taxon>
    </lineage>
</organism>
<dbReference type="SMART" id="SM00382">
    <property type="entry name" value="AAA"/>
    <property type="match status" value="1"/>
</dbReference>
<evidence type="ECO:0000256" key="2">
    <source>
        <dbReference type="ARBA" id="ARBA00022741"/>
    </source>
</evidence>
<evidence type="ECO:0000313" key="5">
    <source>
        <dbReference type="EMBL" id="SHN23825.1"/>
    </source>
</evidence>